<sequence>MASFDAFGNEEHEEQRRHSPTTPPFDDDAYMGYDSSLPSHRYDSSTTFSTADQLPHEDDVVSDVHSAGNTTNPNLSDVYDFGVSDPNPSYVSPFDHVEADGVHYNVAGSLGGIDNGGIFVSDGPILPDPSEMREDGHARREWRRQNAIDLEEKQKKEKEMRNQIMNEAEEYKASFDEKRKANCETNRTHNREREKVKPLKAFCECLLAVYCYLFSSSMQLYLINQERFHKEAHKHYWKAIAEIIPREVPNIEKRRGKKDADKNPSVVVVRGPKPGKPTDLSRMRQILLKLKQTPLPHMMHPPLEPAKDSKDGKDTKEGTKSEGKDDVEDKEAPMSPAEDMDANDTPDRPEIEVEAPTTTDAVQTVELVSRSAE</sequence>
<name>A0AAV6LT23_9ROSI</name>
<evidence type="ECO:0000313" key="9">
    <source>
        <dbReference type="EMBL" id="KAG6570505.1"/>
    </source>
</evidence>
<reference evidence="9 10" key="1">
    <citation type="journal article" date="2021" name="Hortic Res">
        <title>The domestication of Cucurbita argyrosperma as revealed by the genome of its wild relative.</title>
        <authorList>
            <person name="Barrera-Redondo J."/>
            <person name="Sanchez-de la Vega G."/>
            <person name="Aguirre-Liguori J.A."/>
            <person name="Castellanos-Morales G."/>
            <person name="Gutierrez-Guerrero Y.T."/>
            <person name="Aguirre-Dugua X."/>
            <person name="Aguirre-Planter E."/>
            <person name="Tenaillon M.I."/>
            <person name="Lira-Saade R."/>
            <person name="Eguiarte L.E."/>
        </authorList>
    </citation>
    <scope>NUCLEOTIDE SEQUENCE [LARGE SCALE GENOMIC DNA]</scope>
    <source>
        <strain evidence="9">JBR-2021</strain>
    </source>
</reference>
<dbReference type="EMBL" id="JAGKQH010000020">
    <property type="protein sequence ID" value="KAG6570505.1"/>
    <property type="molecule type" value="Genomic_DNA"/>
</dbReference>
<comment type="similarity">
    <text evidence="4">Belongs to the clathrin light chain family.</text>
</comment>
<evidence type="ECO:0000256" key="3">
    <source>
        <dbReference type="ARBA" id="ARBA00004277"/>
    </source>
</evidence>
<evidence type="ECO:0000313" key="10">
    <source>
        <dbReference type="Proteomes" id="UP000685013"/>
    </source>
</evidence>
<dbReference type="GO" id="GO:0005198">
    <property type="term" value="F:structural molecule activity"/>
    <property type="evidence" value="ECO:0007669"/>
    <property type="project" value="InterPro"/>
</dbReference>
<dbReference type="Proteomes" id="UP000685013">
    <property type="component" value="Chromosome 20"/>
</dbReference>
<evidence type="ECO:0000256" key="1">
    <source>
        <dbReference type="ARBA" id="ARBA00003913"/>
    </source>
</evidence>
<comment type="subcellular location">
    <subcellularLocation>
        <location evidence="2">Cytoplasmic vesicle membrane</location>
        <topology evidence="2">Peripheral membrane protein</topology>
        <orientation evidence="2">Cytoplasmic side</orientation>
    </subcellularLocation>
    <subcellularLocation>
        <location evidence="3">Membrane</location>
        <location evidence="3">Coated pit</location>
        <topology evidence="3">Peripheral membrane protein</topology>
        <orientation evidence="3">Cytoplasmic side</orientation>
    </subcellularLocation>
</comment>
<feature type="non-terminal residue" evidence="9">
    <location>
        <position position="1"/>
    </location>
</feature>
<dbReference type="PANTHER" id="PTHR10639:SF33">
    <property type="entry name" value="CLATHRIN LIGHT CHAIN 1"/>
    <property type="match status" value="1"/>
</dbReference>
<feature type="compositionally biased region" description="Basic and acidic residues" evidence="8">
    <location>
        <begin position="252"/>
        <end position="262"/>
    </location>
</feature>
<evidence type="ECO:0000256" key="8">
    <source>
        <dbReference type="SAM" id="MobiDB-lite"/>
    </source>
</evidence>
<accession>A0AAV6LT23</accession>
<evidence type="ECO:0000256" key="5">
    <source>
        <dbReference type="ARBA" id="ARBA00023136"/>
    </source>
</evidence>
<comment type="caution">
    <text evidence="9">The sequence shown here is derived from an EMBL/GenBank/DDBJ whole genome shotgun (WGS) entry which is preliminary data.</text>
</comment>
<gene>
    <name evidence="9" type="ORF">SDJN03_29420</name>
</gene>
<feature type="region of interest" description="Disordered" evidence="8">
    <location>
        <begin position="1"/>
        <end position="73"/>
    </location>
</feature>
<keyword evidence="10" id="KW-1185">Reference proteome</keyword>
<evidence type="ECO:0000256" key="6">
    <source>
        <dbReference type="ARBA" id="ARBA00023176"/>
    </source>
</evidence>
<dbReference type="InterPro" id="IPR000996">
    <property type="entry name" value="Clathrin_L-chain"/>
</dbReference>
<protein>
    <submittedName>
        <fullName evidence="9">Clathrin light chain 1</fullName>
    </submittedName>
</protein>
<dbReference type="GO" id="GO:0032050">
    <property type="term" value="F:clathrin heavy chain binding"/>
    <property type="evidence" value="ECO:0007669"/>
    <property type="project" value="TreeGrafter"/>
</dbReference>
<comment type="function">
    <text evidence="1">Clathrin is the major protein of the polyhedral coat of coated pits and vesicles.</text>
</comment>
<proteinExistence type="inferred from homology"/>
<dbReference type="GO" id="GO:0006886">
    <property type="term" value="P:intracellular protein transport"/>
    <property type="evidence" value="ECO:0007669"/>
    <property type="project" value="InterPro"/>
</dbReference>
<organism evidence="9 10">
    <name type="scientific">Cucurbita argyrosperma subsp. sororia</name>
    <dbReference type="NCBI Taxonomy" id="37648"/>
    <lineage>
        <taxon>Eukaryota</taxon>
        <taxon>Viridiplantae</taxon>
        <taxon>Streptophyta</taxon>
        <taxon>Embryophyta</taxon>
        <taxon>Tracheophyta</taxon>
        <taxon>Spermatophyta</taxon>
        <taxon>Magnoliopsida</taxon>
        <taxon>eudicotyledons</taxon>
        <taxon>Gunneridae</taxon>
        <taxon>Pentapetalae</taxon>
        <taxon>rosids</taxon>
        <taxon>fabids</taxon>
        <taxon>Cucurbitales</taxon>
        <taxon>Cucurbitaceae</taxon>
        <taxon>Cucurbiteae</taxon>
        <taxon>Cucurbita</taxon>
    </lineage>
</organism>
<keyword evidence="7" id="KW-0968">Cytoplasmic vesicle</keyword>
<evidence type="ECO:0000256" key="2">
    <source>
        <dbReference type="ARBA" id="ARBA00004180"/>
    </source>
</evidence>
<evidence type="ECO:0000256" key="7">
    <source>
        <dbReference type="ARBA" id="ARBA00023329"/>
    </source>
</evidence>
<dbReference type="AlphaFoldDB" id="A0AAV6LT23"/>
<dbReference type="GO" id="GO:0072583">
    <property type="term" value="P:clathrin-dependent endocytosis"/>
    <property type="evidence" value="ECO:0007669"/>
    <property type="project" value="TreeGrafter"/>
</dbReference>
<dbReference type="GO" id="GO:0030132">
    <property type="term" value="C:clathrin coat of coated pit"/>
    <property type="evidence" value="ECO:0007669"/>
    <property type="project" value="InterPro"/>
</dbReference>
<evidence type="ECO:0000256" key="4">
    <source>
        <dbReference type="ARBA" id="ARBA00005263"/>
    </source>
</evidence>
<keyword evidence="5" id="KW-0472">Membrane</keyword>
<keyword evidence="6" id="KW-0168">Coated pit</keyword>
<feature type="compositionally biased region" description="Basic and acidic residues" evidence="8">
    <location>
        <begin position="305"/>
        <end position="324"/>
    </location>
</feature>
<dbReference type="GO" id="GO:0030130">
    <property type="term" value="C:clathrin coat of trans-Golgi network vesicle"/>
    <property type="evidence" value="ECO:0007669"/>
    <property type="project" value="InterPro"/>
</dbReference>
<feature type="region of interest" description="Disordered" evidence="8">
    <location>
        <begin position="252"/>
        <end position="373"/>
    </location>
</feature>
<dbReference type="PANTHER" id="PTHR10639">
    <property type="entry name" value="CLATHRIN LIGHT CHAIN"/>
    <property type="match status" value="1"/>
</dbReference>